<organism evidence="1 2">
    <name type="scientific">Varibaculum cambriense</name>
    <dbReference type="NCBI Taxonomy" id="184870"/>
    <lineage>
        <taxon>Bacteria</taxon>
        <taxon>Bacillati</taxon>
        <taxon>Actinomycetota</taxon>
        <taxon>Actinomycetes</taxon>
        <taxon>Actinomycetales</taxon>
        <taxon>Actinomycetaceae</taxon>
        <taxon>Varibaculum</taxon>
    </lineage>
</organism>
<dbReference type="AlphaFoldDB" id="A0AB34WXT1"/>
<reference evidence="1 2" key="1">
    <citation type="submission" date="2016-01" db="EMBL/GenBank/DDBJ databases">
        <authorList>
            <person name="Mitreva M."/>
            <person name="Pepin K.H."/>
            <person name="Mihindukulasuriya K.A."/>
            <person name="Fulton R."/>
            <person name="Fronick C."/>
            <person name="O'Laughlin M."/>
            <person name="Miner T."/>
            <person name="Herter B."/>
            <person name="Rosa B.A."/>
            <person name="Cordes M."/>
            <person name="Tomlinson C."/>
            <person name="Wollam A."/>
            <person name="Palsikar V.B."/>
            <person name="Mardis E.R."/>
            <person name="Wilson R.K."/>
        </authorList>
    </citation>
    <scope>NUCLEOTIDE SEQUENCE [LARGE SCALE GENOMIC DNA]</scope>
    <source>
        <strain evidence="1 2">DNF00696</strain>
    </source>
</reference>
<accession>A0AB34WXT1</accession>
<gene>
    <name evidence="1" type="ORF">HMPREF1862_01671</name>
</gene>
<protein>
    <submittedName>
        <fullName evidence="1">Uncharacterized protein</fullName>
    </submittedName>
</protein>
<dbReference type="RefSeq" id="WP_231725832.1">
    <property type="nucleotide sequence ID" value="NZ_JAWFWJ010000005.1"/>
</dbReference>
<sequence>MSKRTVEEMIDEIENANNGAGPDPVASVYRGKGLAQLAAAIQAEKRAQDAIAQAVSTAREEGATWEMIGDYLGMTRAGAYKKFKSLQVA</sequence>
<evidence type="ECO:0000313" key="2">
    <source>
        <dbReference type="Proteomes" id="UP000070572"/>
    </source>
</evidence>
<name>A0AB34WXT1_9ACTO</name>
<dbReference type="EMBL" id="LSDN01000022">
    <property type="protein sequence ID" value="KXB79752.1"/>
    <property type="molecule type" value="Genomic_DNA"/>
</dbReference>
<comment type="caution">
    <text evidence="1">The sequence shown here is derived from an EMBL/GenBank/DDBJ whole genome shotgun (WGS) entry which is preliminary data.</text>
</comment>
<proteinExistence type="predicted"/>
<dbReference type="Proteomes" id="UP000070572">
    <property type="component" value="Unassembled WGS sequence"/>
</dbReference>
<evidence type="ECO:0000313" key="1">
    <source>
        <dbReference type="EMBL" id="KXB79752.1"/>
    </source>
</evidence>